<feature type="coiled-coil region" evidence="2">
    <location>
        <begin position="255"/>
        <end position="300"/>
    </location>
</feature>
<protein>
    <recommendedName>
        <fullName evidence="4">Remorin C-terminal domain-containing protein</fullName>
    </recommendedName>
</protein>
<dbReference type="PANTHER" id="PTHR31471:SF66">
    <property type="entry name" value="CARBOXY-TERMINAL REGION REMORIN"/>
    <property type="match status" value="1"/>
</dbReference>
<dbReference type="InterPro" id="IPR005516">
    <property type="entry name" value="Remorin_C"/>
</dbReference>
<evidence type="ECO:0000256" key="3">
    <source>
        <dbReference type="SAM" id="MobiDB-lite"/>
    </source>
</evidence>
<evidence type="ECO:0000313" key="6">
    <source>
        <dbReference type="Proteomes" id="UP000811609"/>
    </source>
</evidence>
<keyword evidence="2" id="KW-0175">Coiled coil</keyword>
<accession>A0A8T1NI71</accession>
<proteinExistence type="inferred from homology"/>
<dbReference type="AlphaFoldDB" id="A0A8T1NI71"/>
<comment type="similarity">
    <text evidence="1">Belongs to the remorin family.</text>
</comment>
<name>A0A8T1NI71_CARIL</name>
<feature type="domain" description="Remorin C-terminal" evidence="4">
    <location>
        <begin position="223"/>
        <end position="324"/>
    </location>
</feature>
<evidence type="ECO:0000256" key="1">
    <source>
        <dbReference type="ARBA" id="ARBA00005711"/>
    </source>
</evidence>
<feature type="region of interest" description="Disordered" evidence="3">
    <location>
        <begin position="1"/>
        <end position="29"/>
    </location>
</feature>
<dbReference type="Proteomes" id="UP000811609">
    <property type="component" value="Chromosome 14"/>
</dbReference>
<keyword evidence="6" id="KW-1185">Reference proteome</keyword>
<organism evidence="5 6">
    <name type="scientific">Carya illinoinensis</name>
    <name type="common">Pecan</name>
    <dbReference type="NCBI Taxonomy" id="32201"/>
    <lineage>
        <taxon>Eukaryota</taxon>
        <taxon>Viridiplantae</taxon>
        <taxon>Streptophyta</taxon>
        <taxon>Embryophyta</taxon>
        <taxon>Tracheophyta</taxon>
        <taxon>Spermatophyta</taxon>
        <taxon>Magnoliopsida</taxon>
        <taxon>eudicotyledons</taxon>
        <taxon>Gunneridae</taxon>
        <taxon>Pentapetalae</taxon>
        <taxon>rosids</taxon>
        <taxon>fabids</taxon>
        <taxon>Fagales</taxon>
        <taxon>Juglandaceae</taxon>
        <taxon>Carya</taxon>
    </lineage>
</organism>
<dbReference type="EMBL" id="CM031822">
    <property type="protein sequence ID" value="KAG6628600.1"/>
    <property type="molecule type" value="Genomic_DNA"/>
</dbReference>
<evidence type="ECO:0000256" key="2">
    <source>
        <dbReference type="SAM" id="Coils"/>
    </source>
</evidence>
<comment type="caution">
    <text evidence="5">The sequence shown here is derived from an EMBL/GenBank/DDBJ whole genome shotgun (WGS) entry which is preliminary data.</text>
</comment>
<gene>
    <name evidence="5" type="ORF">CIPAW_14G024600</name>
</gene>
<reference evidence="5" key="1">
    <citation type="submission" date="2020-12" db="EMBL/GenBank/DDBJ databases">
        <title>WGS assembly of Carya illinoinensis cv. Pawnee.</title>
        <authorList>
            <person name="Platts A."/>
            <person name="Shu S."/>
            <person name="Wright S."/>
            <person name="Barry K."/>
            <person name="Edger P."/>
            <person name="Pires J.C."/>
            <person name="Schmutz J."/>
        </authorList>
    </citation>
    <scope>NUCLEOTIDE SEQUENCE</scope>
    <source>
        <tissue evidence="5">Leaf</tissue>
    </source>
</reference>
<evidence type="ECO:0000313" key="5">
    <source>
        <dbReference type="EMBL" id="KAG6628600.1"/>
    </source>
</evidence>
<evidence type="ECO:0000259" key="4">
    <source>
        <dbReference type="Pfam" id="PF03763"/>
    </source>
</evidence>
<dbReference type="PANTHER" id="PTHR31471">
    <property type="entry name" value="OS02G0116800 PROTEIN"/>
    <property type="match status" value="1"/>
</dbReference>
<sequence length="334" mass="37534">MRFQEQGENSKKMTLERATTPKMSSPCHSTTNSMAISLYKRSTSHSSRSSFRTLTHSKGMIAPWCDSSGGCPASNMRSLIAVLPKSPSPICSDCSSPRDSTTCSTLSQTSNSQVPTSCPARNLSSCIVSFDGPTSRKDIDGWMENAKSCCWVRQPYLLNNQFKALDQELSGPTLPSTEELSYQAYADSMHGAFGARSQNDGQHKLLSHLEPHHALFDEVKRRELEADIDAWKKAKFLELVDELERKEAAISIWEFEKTKKAMEELEKLESKLERKRLREIEKTQKKIGRVNKEANKKKSKARRSTIEEISAVSAITEKIRATKSFLLLALKKFC</sequence>
<dbReference type="Pfam" id="PF03763">
    <property type="entry name" value="Remorin_C"/>
    <property type="match status" value="1"/>
</dbReference>